<keyword evidence="2" id="KW-1185">Reference proteome</keyword>
<accession>A0ABP0W3Q7</accession>
<name>A0ABP0W3Q7_9BRYO</name>
<dbReference type="Proteomes" id="UP001497444">
    <property type="component" value="Chromosome 13"/>
</dbReference>
<sequence>MVKQQNLKQDFPSVCKIHTISLCSLLFVLTITAEEVIQHLADYLGEPGCGTHVDIGKFMVYLQKEQKASAPEHLGVLVQSLGVRQLVTLAIVLIPQLLKRSCVKKQRKLEAELGRESPKACCLTLNDVAGFIMVLKGMCSDCTNVQVLEQLSDSRHTSALKSTNKDQKKLFKAEINKQVQQFRNYPGLGLLYVAIMSIKVGLWCLSDGTTGGLLEPKPCMNTAVPFHNVQAFVHQATFASEAVELCLMMNLLP</sequence>
<dbReference type="EMBL" id="OZ020108">
    <property type="protein sequence ID" value="CAK9260578.1"/>
    <property type="molecule type" value="Genomic_DNA"/>
</dbReference>
<protein>
    <submittedName>
        <fullName evidence="1">Uncharacterized protein</fullName>
    </submittedName>
</protein>
<proteinExistence type="predicted"/>
<evidence type="ECO:0000313" key="2">
    <source>
        <dbReference type="Proteomes" id="UP001497444"/>
    </source>
</evidence>
<organism evidence="1 2">
    <name type="scientific">Sphagnum jensenii</name>
    <dbReference type="NCBI Taxonomy" id="128206"/>
    <lineage>
        <taxon>Eukaryota</taxon>
        <taxon>Viridiplantae</taxon>
        <taxon>Streptophyta</taxon>
        <taxon>Embryophyta</taxon>
        <taxon>Bryophyta</taxon>
        <taxon>Sphagnophytina</taxon>
        <taxon>Sphagnopsida</taxon>
        <taxon>Sphagnales</taxon>
        <taxon>Sphagnaceae</taxon>
        <taxon>Sphagnum</taxon>
    </lineage>
</organism>
<gene>
    <name evidence="1" type="ORF">CSSPJE1EN1_LOCUS6056</name>
</gene>
<evidence type="ECO:0000313" key="1">
    <source>
        <dbReference type="EMBL" id="CAK9260578.1"/>
    </source>
</evidence>
<reference evidence="1" key="1">
    <citation type="submission" date="2024-02" db="EMBL/GenBank/DDBJ databases">
        <authorList>
            <consortium name="ELIXIR-Norway"/>
            <consortium name="Elixir Norway"/>
        </authorList>
    </citation>
    <scope>NUCLEOTIDE SEQUENCE</scope>
</reference>